<evidence type="ECO:0000313" key="2">
    <source>
        <dbReference type="EMBL" id="AMV63186.1"/>
    </source>
</evidence>
<dbReference type="GeneID" id="57276518"/>
<feature type="region of interest" description="Disordered" evidence="1">
    <location>
        <begin position="192"/>
        <end position="252"/>
    </location>
</feature>
<reference evidence="4 5" key="1">
    <citation type="journal article" date="2016" name="PLoS ONE">
        <title>The Identification of Novel Diagnostic Marker Genes for the Detection of Beer Spoiling Pediococcus damnosus Strains Using the BlAst Diagnostic Gene findEr.</title>
        <authorList>
            <person name="Behr J."/>
            <person name="Geissler A.J."/>
            <person name="Schmid J."/>
            <person name="Zehe A."/>
            <person name="Vogel R.F."/>
        </authorList>
    </citation>
    <scope>NUCLEOTIDE SEQUENCE [LARGE SCALE GENOMIC DNA]</scope>
    <source>
        <strain evidence="2 5">TMW 2.1533</strain>
        <strain evidence="3 4">TMW 2.1535</strain>
    </source>
</reference>
<feature type="compositionally biased region" description="Low complexity" evidence="1">
    <location>
        <begin position="199"/>
        <end position="211"/>
    </location>
</feature>
<dbReference type="KEGG" id="pdm:ADU72_0978"/>
<feature type="compositionally biased region" description="Polar residues" evidence="1">
    <location>
        <begin position="212"/>
        <end position="250"/>
    </location>
</feature>
<keyword evidence="4" id="KW-1185">Reference proteome</keyword>
<protein>
    <recommendedName>
        <fullName evidence="6">Lipoprotein</fullName>
    </recommendedName>
</protein>
<dbReference type="AlphaFoldDB" id="A0A143ASZ2"/>
<sequence length="308" mass="34311">MRKWAWVIVTFVVILIVGGYAFSRHQSIEKQYHLEMENAAAAIKDKNYTAAENYFQSALTRRNSDPTATHRLKQTKTFVNGMDQLENHHFSASKRTFQQVYTIHNGSEVLNDRAHQQIKEIEVVQKNVTKYNKTLDYARELNQAQSFELSNEQLDTLFNTKEFKKGYYTSIWKAARALQKSNKTGLAQTVIPDVADNRSSSQSNAAASESSTNGTSQAAGNGSVSSLPKPNLSSSEQQAANNYSGSNEFTVTKKDTELNGKVISQDQITKARQELGNRAGQFSDQDVRNLIKEAGQKGISVTDAANNQ</sequence>
<evidence type="ECO:0008006" key="6">
    <source>
        <dbReference type="Google" id="ProtNLM"/>
    </source>
</evidence>
<evidence type="ECO:0000256" key="1">
    <source>
        <dbReference type="SAM" id="MobiDB-lite"/>
    </source>
</evidence>
<dbReference type="Proteomes" id="UP000076405">
    <property type="component" value="Chromosome"/>
</dbReference>
<evidence type="ECO:0000313" key="3">
    <source>
        <dbReference type="EMBL" id="AMV66919.1"/>
    </source>
</evidence>
<name>A0A143ASZ2_9LACO</name>
<evidence type="ECO:0000313" key="4">
    <source>
        <dbReference type="Proteomes" id="UP000076244"/>
    </source>
</evidence>
<organism evidence="2 5">
    <name type="scientific">Pediococcus damnosus</name>
    <dbReference type="NCBI Taxonomy" id="51663"/>
    <lineage>
        <taxon>Bacteria</taxon>
        <taxon>Bacillati</taxon>
        <taxon>Bacillota</taxon>
        <taxon>Bacilli</taxon>
        <taxon>Lactobacillales</taxon>
        <taxon>Lactobacillaceae</taxon>
        <taxon>Pediococcus</taxon>
    </lineage>
</organism>
<gene>
    <name evidence="2" type="ORF">ADU70_1716</name>
    <name evidence="3" type="ORF">ADU72_0978</name>
</gene>
<dbReference type="Proteomes" id="UP000076244">
    <property type="component" value="Chromosome"/>
</dbReference>
<dbReference type="EMBL" id="CP012275">
    <property type="protein sequence ID" value="AMV63186.1"/>
    <property type="molecule type" value="Genomic_DNA"/>
</dbReference>
<dbReference type="OrthoDB" id="2249726at2"/>
<dbReference type="RefSeq" id="WP_046870935.1">
    <property type="nucleotide sequence ID" value="NZ_BAAAXI010000004.1"/>
</dbReference>
<accession>A0A143ASZ2</accession>
<evidence type="ECO:0000313" key="5">
    <source>
        <dbReference type="Proteomes" id="UP000076405"/>
    </source>
</evidence>
<proteinExistence type="predicted"/>
<dbReference type="EMBL" id="CP012288">
    <property type="protein sequence ID" value="AMV66919.1"/>
    <property type="molecule type" value="Genomic_DNA"/>
</dbReference>